<reference evidence="3" key="2">
    <citation type="submission" date="2015-01" db="EMBL/GenBank/DDBJ databases">
        <title>Evolutionary Origins and Diversification of the Mycorrhizal Mutualists.</title>
        <authorList>
            <consortium name="DOE Joint Genome Institute"/>
            <consortium name="Mycorrhizal Genomics Consortium"/>
            <person name="Kohler A."/>
            <person name="Kuo A."/>
            <person name="Nagy L.G."/>
            <person name="Floudas D."/>
            <person name="Copeland A."/>
            <person name="Barry K.W."/>
            <person name="Cichocki N."/>
            <person name="Veneault-Fourrey C."/>
            <person name="LaButti K."/>
            <person name="Lindquist E.A."/>
            <person name="Lipzen A."/>
            <person name="Lundell T."/>
            <person name="Morin E."/>
            <person name="Murat C."/>
            <person name="Riley R."/>
            <person name="Ohm R."/>
            <person name="Sun H."/>
            <person name="Tunlid A."/>
            <person name="Henrissat B."/>
            <person name="Grigoriev I.V."/>
            <person name="Hibbett D.S."/>
            <person name="Martin F."/>
        </authorList>
    </citation>
    <scope>NUCLEOTIDE SEQUENCE [LARGE SCALE GENOMIC DNA]</scope>
    <source>
        <strain evidence="3">F 1598</strain>
    </source>
</reference>
<feature type="region of interest" description="Disordered" evidence="1">
    <location>
        <begin position="300"/>
        <end position="386"/>
    </location>
</feature>
<evidence type="ECO:0000313" key="2">
    <source>
        <dbReference type="EMBL" id="KIM74037.1"/>
    </source>
</evidence>
<evidence type="ECO:0000256" key="1">
    <source>
        <dbReference type="SAM" id="MobiDB-lite"/>
    </source>
</evidence>
<dbReference type="OrthoDB" id="2939859at2759"/>
<feature type="compositionally biased region" description="Basic residues" evidence="1">
    <location>
        <begin position="351"/>
        <end position="369"/>
    </location>
</feature>
<accession>A0A0C3B9N4</accession>
<protein>
    <submittedName>
        <fullName evidence="2">Uncharacterized protein</fullName>
    </submittedName>
</protein>
<dbReference type="InParanoid" id="A0A0C3B9N4"/>
<feature type="compositionally biased region" description="Polar residues" evidence="1">
    <location>
        <begin position="887"/>
        <end position="898"/>
    </location>
</feature>
<evidence type="ECO:0000313" key="3">
    <source>
        <dbReference type="Proteomes" id="UP000054166"/>
    </source>
</evidence>
<organism evidence="2 3">
    <name type="scientific">Piloderma croceum (strain F 1598)</name>
    <dbReference type="NCBI Taxonomy" id="765440"/>
    <lineage>
        <taxon>Eukaryota</taxon>
        <taxon>Fungi</taxon>
        <taxon>Dikarya</taxon>
        <taxon>Basidiomycota</taxon>
        <taxon>Agaricomycotina</taxon>
        <taxon>Agaricomycetes</taxon>
        <taxon>Agaricomycetidae</taxon>
        <taxon>Atheliales</taxon>
        <taxon>Atheliaceae</taxon>
        <taxon>Piloderma</taxon>
    </lineage>
</organism>
<feature type="region of interest" description="Disordered" evidence="1">
    <location>
        <begin position="867"/>
        <end position="930"/>
    </location>
</feature>
<reference evidence="2 3" key="1">
    <citation type="submission" date="2014-04" db="EMBL/GenBank/DDBJ databases">
        <authorList>
            <consortium name="DOE Joint Genome Institute"/>
            <person name="Kuo A."/>
            <person name="Tarkka M."/>
            <person name="Buscot F."/>
            <person name="Kohler A."/>
            <person name="Nagy L.G."/>
            <person name="Floudas D."/>
            <person name="Copeland A."/>
            <person name="Barry K.W."/>
            <person name="Cichocki N."/>
            <person name="Veneault-Fourrey C."/>
            <person name="LaButti K."/>
            <person name="Lindquist E.A."/>
            <person name="Lipzen A."/>
            <person name="Lundell T."/>
            <person name="Morin E."/>
            <person name="Murat C."/>
            <person name="Sun H."/>
            <person name="Tunlid A."/>
            <person name="Henrissat B."/>
            <person name="Grigoriev I.V."/>
            <person name="Hibbett D.S."/>
            <person name="Martin F."/>
            <person name="Nordberg H.P."/>
            <person name="Cantor M.N."/>
            <person name="Hua S.X."/>
        </authorList>
    </citation>
    <scope>NUCLEOTIDE SEQUENCE [LARGE SCALE GENOMIC DNA]</scope>
    <source>
        <strain evidence="2 3">F 1598</strain>
    </source>
</reference>
<feature type="compositionally biased region" description="Acidic residues" evidence="1">
    <location>
        <begin position="900"/>
        <end position="918"/>
    </location>
</feature>
<proteinExistence type="predicted"/>
<feature type="compositionally biased region" description="Low complexity" evidence="1">
    <location>
        <begin position="164"/>
        <end position="174"/>
    </location>
</feature>
<feature type="region of interest" description="Disordered" evidence="1">
    <location>
        <begin position="143"/>
        <end position="174"/>
    </location>
</feature>
<sequence>MEKLRYLRRLLQNLSPNTGLPLTAAKDSIYTAKSFSPQTLNVISGTGKQETVKDAFVRRIRETMGMQDTEPVFRERGPGLIRVVIALETLLKLFPNDVDVDNIIDALLETAKRHYLDANDPLPPDVSSPLEVASTAQVPSLTVDASFHGQDPRRETSHRRNVLPASASDPADADTVMHKLPADFLNGAGHHPEFHNNDLAVFKTQGNASTKRSHEDNVDIVKPAKIVRLNQTTPSSNTKSSIEANMIGENTHRQTKAKVVFDGVELTTLHRFSLRHKRYKRPIPPPRPKMLQSCEMEDGYGADEDMDECDDDDDDDDDATGSFYLPSDSENQIDGGENSARRNVSDVRGIAKQRKNVTSKLSREKRRVTSGKTYAPRSGGQEVGDEPVFKSACKSQHHHIDEDSAGALSAPCVDACCLMELFGMYYCRLGIVCRRCQCLIPPNQLERHIHKSHARTAGTCRMADYKFVATHILETHNLTVSDPDPVLESSELLEPVGGLETPRKAYKCPYCPNKWIVEHTGPTNTYINQVAMVRHHVRSMHGEENIPSEFISRYVLRPYRRYSELRDRVLVLTDGWTPTAETNLSVPECRVKRVYRRQPHSDPGAKFLEDLGWPQYVGSLNASNKRLRQLVQHPSQAFAKSRKSKAARHLELGLCAIYNILLQYFFEANTFAGPRYSQIRRAFVHNTRAHYRERENYKTYRWPVMETVSMLLRFWHAKSNSKRWASARLGSFSIIATHQQGKATSDLYRYLVETKGVPQPGPLLRYLHCLLDMLVRTKNSVEDCIACPTDQAACLSSLRPHGHFRMANVFTSWCAMLQHCMFDISAHIVRLEFGGHDHYTFLESEEGGRPDIHTKDVHREVNEDLHSAGASNSGVGEMSSSEDEQSDLTVHSRSNSEPSDSCDDVDESDSSDISDDDSMGGGKEDRISASDGTFMDVLSGKIPSTAGDSSDNVPSVLQLASEIQKRWLVPKATDHPGYSTPYDHMKLAWWIARPVAIDEKTDSGFYFPPDGQSFDTRDGNNQFHSIQFTTLGELFVKIANDAKVLIEQSLPAGCEGILQTFDIARFKDNLSDRRSIFEQESNKQWLEPIKETVRNHLFAPGERRHSIISHDGKFNCEAARKWTSYENKIQSHVLTHFVLTCGVAPREWQIKNLLFDSVGIMWRNMYILDGTLCFGNPEAKQVGQYVAECLWACTEMVAPLCLFELGVMRPLVTEVLGMLHVDVQYRDTHIFTHTYPKARKADAFLFNGSDVNLAVQKLTSTLPIKLTCGYLRRFTTTLIAQLLPELLDEREPELKPSLVDNQGQHKKGTGQTHYIHSLNVPGALQMSLRKARRYISLSQIYQAIFRLSRVGEEWEELLSKSHIFQQRKHEYLAFKEAQSLVCIYYGIGGRDCRQIQQTVRDVLDRQPYLIEHEDSVGDEVLIQVMRTLLFGEGKARALSAPPPFGYLVADVANAATNIIVATKEWQSGFYNSLSDLGDAGARLHVDEIRASVTKTLGRIHRENMEAWAKFSHIVHSPSSQS</sequence>
<dbReference type="HOGENOM" id="CLU_247711_0_0_1"/>
<keyword evidence="3" id="KW-1185">Reference proteome</keyword>
<dbReference type="EMBL" id="KN833068">
    <property type="protein sequence ID" value="KIM74037.1"/>
    <property type="molecule type" value="Genomic_DNA"/>
</dbReference>
<feature type="compositionally biased region" description="Acidic residues" evidence="1">
    <location>
        <begin position="300"/>
        <end position="319"/>
    </location>
</feature>
<gene>
    <name evidence="2" type="ORF">PILCRDRAFT_14765</name>
</gene>
<dbReference type="Proteomes" id="UP000054166">
    <property type="component" value="Unassembled WGS sequence"/>
</dbReference>
<name>A0A0C3B9N4_PILCF</name>